<dbReference type="EMBL" id="VSRR010084782">
    <property type="protein sequence ID" value="MPC90551.1"/>
    <property type="molecule type" value="Genomic_DNA"/>
</dbReference>
<feature type="region of interest" description="Disordered" evidence="1">
    <location>
        <begin position="1"/>
        <end position="43"/>
    </location>
</feature>
<gene>
    <name evidence="2" type="ORF">E2C01_085544</name>
</gene>
<dbReference type="AlphaFoldDB" id="A0A5B7IYD5"/>
<sequence length="94" mass="10169">MEAEVVGGGGRRVEEEVGGETRGGEGREEGTKVTNPPVPTFSHLPSWIKGEDWMRSLRKFQRSLGSDLSGERSVEGGSRRDGLLRPGEGKEQCG</sequence>
<keyword evidence="3" id="KW-1185">Reference proteome</keyword>
<dbReference type="Proteomes" id="UP000324222">
    <property type="component" value="Unassembled WGS sequence"/>
</dbReference>
<protein>
    <submittedName>
        <fullName evidence="2">Uncharacterized protein</fullName>
    </submittedName>
</protein>
<organism evidence="2 3">
    <name type="scientific">Portunus trituberculatus</name>
    <name type="common">Swimming crab</name>
    <name type="synonym">Neptunus trituberculatus</name>
    <dbReference type="NCBI Taxonomy" id="210409"/>
    <lineage>
        <taxon>Eukaryota</taxon>
        <taxon>Metazoa</taxon>
        <taxon>Ecdysozoa</taxon>
        <taxon>Arthropoda</taxon>
        <taxon>Crustacea</taxon>
        <taxon>Multicrustacea</taxon>
        <taxon>Malacostraca</taxon>
        <taxon>Eumalacostraca</taxon>
        <taxon>Eucarida</taxon>
        <taxon>Decapoda</taxon>
        <taxon>Pleocyemata</taxon>
        <taxon>Brachyura</taxon>
        <taxon>Eubrachyura</taxon>
        <taxon>Portunoidea</taxon>
        <taxon>Portunidae</taxon>
        <taxon>Portuninae</taxon>
        <taxon>Portunus</taxon>
    </lineage>
</organism>
<feature type="compositionally biased region" description="Gly residues" evidence="1">
    <location>
        <begin position="1"/>
        <end position="10"/>
    </location>
</feature>
<accession>A0A5B7IYD5</accession>
<name>A0A5B7IYD5_PORTR</name>
<feature type="compositionally biased region" description="Basic and acidic residues" evidence="1">
    <location>
        <begin position="22"/>
        <end position="31"/>
    </location>
</feature>
<evidence type="ECO:0000256" key="1">
    <source>
        <dbReference type="SAM" id="MobiDB-lite"/>
    </source>
</evidence>
<feature type="compositionally biased region" description="Basic and acidic residues" evidence="1">
    <location>
        <begin position="69"/>
        <end position="94"/>
    </location>
</feature>
<feature type="region of interest" description="Disordered" evidence="1">
    <location>
        <begin position="64"/>
        <end position="94"/>
    </location>
</feature>
<comment type="caution">
    <text evidence="2">The sequence shown here is derived from an EMBL/GenBank/DDBJ whole genome shotgun (WGS) entry which is preliminary data.</text>
</comment>
<reference evidence="2 3" key="1">
    <citation type="submission" date="2019-05" db="EMBL/GenBank/DDBJ databases">
        <title>Another draft genome of Portunus trituberculatus and its Hox gene families provides insights of decapod evolution.</title>
        <authorList>
            <person name="Jeong J.-H."/>
            <person name="Song I."/>
            <person name="Kim S."/>
            <person name="Choi T."/>
            <person name="Kim D."/>
            <person name="Ryu S."/>
            <person name="Kim W."/>
        </authorList>
    </citation>
    <scope>NUCLEOTIDE SEQUENCE [LARGE SCALE GENOMIC DNA]</scope>
    <source>
        <tissue evidence="2">Muscle</tissue>
    </source>
</reference>
<evidence type="ECO:0000313" key="3">
    <source>
        <dbReference type="Proteomes" id="UP000324222"/>
    </source>
</evidence>
<evidence type="ECO:0000313" key="2">
    <source>
        <dbReference type="EMBL" id="MPC90551.1"/>
    </source>
</evidence>
<proteinExistence type="predicted"/>